<dbReference type="Pfam" id="PF00672">
    <property type="entry name" value="HAMP"/>
    <property type="match status" value="1"/>
</dbReference>
<keyword evidence="12" id="KW-0175">Coiled coil</keyword>
<dbReference type="InterPro" id="IPR003594">
    <property type="entry name" value="HATPase_dom"/>
</dbReference>
<dbReference type="Pfam" id="PF06580">
    <property type="entry name" value="His_kinase"/>
    <property type="match status" value="1"/>
</dbReference>
<keyword evidence="9" id="KW-0067">ATP-binding</keyword>
<comment type="catalytic activity">
    <reaction evidence="1">
        <text>ATP + protein L-histidine = ADP + protein N-phospho-L-histidine.</text>
        <dbReference type="EC" id="2.7.13.3"/>
    </reaction>
</comment>
<evidence type="ECO:0000259" key="14">
    <source>
        <dbReference type="PROSITE" id="PS50109"/>
    </source>
</evidence>
<evidence type="ECO:0000256" key="10">
    <source>
        <dbReference type="ARBA" id="ARBA00023012"/>
    </source>
</evidence>
<keyword evidence="4" id="KW-1003">Cell membrane</keyword>
<dbReference type="InterPro" id="IPR005467">
    <property type="entry name" value="His_kinase_dom"/>
</dbReference>
<comment type="subcellular location">
    <subcellularLocation>
        <location evidence="2">Cell membrane</location>
        <topology evidence="2">Multi-pass membrane protein</topology>
    </subcellularLocation>
</comment>
<keyword evidence="13" id="KW-1133">Transmembrane helix</keyword>
<dbReference type="InterPro" id="IPR004358">
    <property type="entry name" value="Sig_transdc_His_kin-like_C"/>
</dbReference>
<dbReference type="PANTHER" id="PTHR34220:SF7">
    <property type="entry name" value="SENSOR HISTIDINE KINASE YPDA"/>
    <property type="match status" value="1"/>
</dbReference>
<evidence type="ECO:0000313" key="17">
    <source>
        <dbReference type="Proteomes" id="UP000198855"/>
    </source>
</evidence>
<feature type="coiled-coil region" evidence="12">
    <location>
        <begin position="357"/>
        <end position="396"/>
    </location>
</feature>
<evidence type="ECO:0000259" key="15">
    <source>
        <dbReference type="PROSITE" id="PS50885"/>
    </source>
</evidence>
<dbReference type="InterPro" id="IPR003660">
    <property type="entry name" value="HAMP_dom"/>
</dbReference>
<keyword evidence="17" id="KW-1185">Reference proteome</keyword>
<dbReference type="STRING" id="1045775.SAMN05216378_4497"/>
<evidence type="ECO:0000256" key="12">
    <source>
        <dbReference type="SAM" id="Coils"/>
    </source>
</evidence>
<name>A0A1I2EA19_9BACL</name>
<dbReference type="SMART" id="SM00387">
    <property type="entry name" value="HATPase_c"/>
    <property type="match status" value="1"/>
</dbReference>
<evidence type="ECO:0000313" key="16">
    <source>
        <dbReference type="EMBL" id="SFE89519.1"/>
    </source>
</evidence>
<dbReference type="PRINTS" id="PR00344">
    <property type="entry name" value="BCTRLSENSOR"/>
</dbReference>
<feature type="domain" description="Histidine kinase" evidence="14">
    <location>
        <begin position="487"/>
        <end position="595"/>
    </location>
</feature>
<dbReference type="Gene3D" id="3.30.565.10">
    <property type="entry name" value="Histidine kinase-like ATPase, C-terminal domain"/>
    <property type="match status" value="1"/>
</dbReference>
<proteinExistence type="predicted"/>
<keyword evidence="11 13" id="KW-0472">Membrane</keyword>
<dbReference type="PROSITE" id="PS50109">
    <property type="entry name" value="HIS_KIN"/>
    <property type="match status" value="1"/>
</dbReference>
<organism evidence="16 17">
    <name type="scientific">Paenibacillus catalpae</name>
    <dbReference type="NCBI Taxonomy" id="1045775"/>
    <lineage>
        <taxon>Bacteria</taxon>
        <taxon>Bacillati</taxon>
        <taxon>Bacillota</taxon>
        <taxon>Bacilli</taxon>
        <taxon>Bacillales</taxon>
        <taxon>Paenibacillaceae</taxon>
        <taxon>Paenibacillus</taxon>
    </lineage>
</organism>
<dbReference type="InterPro" id="IPR036890">
    <property type="entry name" value="HATPase_C_sf"/>
</dbReference>
<keyword evidence="6" id="KW-0808">Transferase</keyword>
<evidence type="ECO:0000256" key="2">
    <source>
        <dbReference type="ARBA" id="ARBA00004651"/>
    </source>
</evidence>
<feature type="domain" description="HAMP" evidence="15">
    <location>
        <begin position="322"/>
        <end position="376"/>
    </location>
</feature>
<dbReference type="Pfam" id="PF02518">
    <property type="entry name" value="HATPase_c"/>
    <property type="match status" value="1"/>
</dbReference>
<accession>A0A1I2EA19</accession>
<keyword evidence="8 16" id="KW-0418">Kinase</keyword>
<dbReference type="CDD" id="cd06225">
    <property type="entry name" value="HAMP"/>
    <property type="match status" value="1"/>
</dbReference>
<reference evidence="17" key="1">
    <citation type="submission" date="2016-10" db="EMBL/GenBank/DDBJ databases">
        <authorList>
            <person name="Varghese N."/>
            <person name="Submissions S."/>
        </authorList>
    </citation>
    <scope>NUCLEOTIDE SEQUENCE [LARGE SCALE GENOMIC DNA]</scope>
    <source>
        <strain evidence="17">CGMCC 1.10784</strain>
    </source>
</reference>
<dbReference type="GO" id="GO:0005524">
    <property type="term" value="F:ATP binding"/>
    <property type="evidence" value="ECO:0007669"/>
    <property type="project" value="UniProtKB-KW"/>
</dbReference>
<dbReference type="Gene3D" id="6.10.340.10">
    <property type="match status" value="1"/>
</dbReference>
<protein>
    <recommendedName>
        <fullName evidence="3">histidine kinase</fullName>
        <ecNumber evidence="3">2.7.13.3</ecNumber>
    </recommendedName>
</protein>
<evidence type="ECO:0000256" key="1">
    <source>
        <dbReference type="ARBA" id="ARBA00000085"/>
    </source>
</evidence>
<evidence type="ECO:0000256" key="8">
    <source>
        <dbReference type="ARBA" id="ARBA00022777"/>
    </source>
</evidence>
<dbReference type="InterPro" id="IPR050640">
    <property type="entry name" value="Bact_2-comp_sensor_kinase"/>
</dbReference>
<sequence length="601" mass="69085">MMKLMKWLFVNRSIRTKIVWSSVLTSLVPMLVLSFLFYESSTKSLERTMYRSTNQNAQYVAGYLNQYFRDLSSSALQVYGFSRVMNLMEHGRNVNDEDFFAVGESLKNYYTLVSNKNKDTVIKIMIFGKDNKLKDFWSRAASYDSIPFNESIPHYEDMLDLPFQQSLSFSYKDAAFNQDFFVFAITIYDPFYHSKIGTLVFYIQMKELTKIIEANNQPPNVIVVRNSRGETFYHTSDEYDGVVSSVAAPDVQLKKKPKEIRFEQRQDLLVGTSYLDNGNLSLTIVYPNEELARHRNNTLLIAIGALVFAMLCISLLSLLAQQFLTRPIKRLGQAMKKVRNGNFHVTLSQPYRYRDDISELTRSFNFMTEKIRELIEQRYQMQLRNKEAQLLALQMQINPHFLYNTLQTIGGKAVLIGDYDIPEMCRSLGDLFRYSFYEGNTESTIRQELVHVGNYLYIQQFRFEESLRTEFDVPESLMEAPTIRFVMQPIIENAVVHALGGPDDGQLLIRVRAETDGETIVLSVIDNGPGIVPAKLAELKSNLETKSMEVFSGVSIGLKNVHERIRLAYGASYGLQIDSKPGEGTIIRIHIPFRKRGESHV</sequence>
<evidence type="ECO:0000256" key="6">
    <source>
        <dbReference type="ARBA" id="ARBA00022679"/>
    </source>
</evidence>
<dbReference type="PROSITE" id="PS50885">
    <property type="entry name" value="HAMP"/>
    <property type="match status" value="1"/>
</dbReference>
<dbReference type="SMART" id="SM00304">
    <property type="entry name" value="HAMP"/>
    <property type="match status" value="1"/>
</dbReference>
<evidence type="ECO:0000256" key="3">
    <source>
        <dbReference type="ARBA" id="ARBA00012438"/>
    </source>
</evidence>
<dbReference type="Proteomes" id="UP000198855">
    <property type="component" value="Unassembled WGS sequence"/>
</dbReference>
<evidence type="ECO:0000256" key="4">
    <source>
        <dbReference type="ARBA" id="ARBA00022475"/>
    </source>
</evidence>
<dbReference type="GO" id="GO:0005886">
    <property type="term" value="C:plasma membrane"/>
    <property type="evidence" value="ECO:0007669"/>
    <property type="project" value="UniProtKB-SubCell"/>
</dbReference>
<evidence type="ECO:0000256" key="7">
    <source>
        <dbReference type="ARBA" id="ARBA00022741"/>
    </source>
</evidence>
<dbReference type="SUPFAM" id="SSF55874">
    <property type="entry name" value="ATPase domain of HSP90 chaperone/DNA topoisomerase II/histidine kinase"/>
    <property type="match status" value="1"/>
</dbReference>
<keyword evidence="5" id="KW-0597">Phosphoprotein</keyword>
<evidence type="ECO:0000256" key="5">
    <source>
        <dbReference type="ARBA" id="ARBA00022553"/>
    </source>
</evidence>
<evidence type="ECO:0000256" key="9">
    <source>
        <dbReference type="ARBA" id="ARBA00022840"/>
    </source>
</evidence>
<gene>
    <name evidence="16" type="ORF">SAMN05216378_4497</name>
</gene>
<dbReference type="SUPFAM" id="SSF158472">
    <property type="entry name" value="HAMP domain-like"/>
    <property type="match status" value="1"/>
</dbReference>
<evidence type="ECO:0000256" key="13">
    <source>
        <dbReference type="SAM" id="Phobius"/>
    </source>
</evidence>
<dbReference type="EC" id="2.7.13.3" evidence="3"/>
<keyword evidence="10" id="KW-0902">Two-component regulatory system</keyword>
<dbReference type="GO" id="GO:0000155">
    <property type="term" value="F:phosphorelay sensor kinase activity"/>
    <property type="evidence" value="ECO:0007669"/>
    <property type="project" value="InterPro"/>
</dbReference>
<dbReference type="PANTHER" id="PTHR34220">
    <property type="entry name" value="SENSOR HISTIDINE KINASE YPDA"/>
    <property type="match status" value="1"/>
</dbReference>
<dbReference type="AlphaFoldDB" id="A0A1I2EA19"/>
<evidence type="ECO:0000256" key="11">
    <source>
        <dbReference type="ARBA" id="ARBA00023136"/>
    </source>
</evidence>
<dbReference type="InterPro" id="IPR010559">
    <property type="entry name" value="Sig_transdc_His_kin_internal"/>
</dbReference>
<keyword evidence="13" id="KW-0812">Transmembrane</keyword>
<feature type="transmembrane region" description="Helical" evidence="13">
    <location>
        <begin position="299"/>
        <end position="320"/>
    </location>
</feature>
<dbReference type="EMBL" id="FOMT01000004">
    <property type="protein sequence ID" value="SFE89519.1"/>
    <property type="molecule type" value="Genomic_DNA"/>
</dbReference>
<keyword evidence="7" id="KW-0547">Nucleotide-binding</keyword>